<dbReference type="InParanoid" id="G3I6H7"/>
<evidence type="ECO:0000313" key="1">
    <source>
        <dbReference type="EMBL" id="EGW01223.1"/>
    </source>
</evidence>
<protein>
    <submittedName>
        <fullName evidence="1">Uncharacterized protein</fullName>
    </submittedName>
</protein>
<reference evidence="2" key="1">
    <citation type="journal article" date="2011" name="Nat. Biotechnol.">
        <title>The genomic sequence of the Chinese hamster ovary (CHO)-K1 cell line.</title>
        <authorList>
            <person name="Xu X."/>
            <person name="Nagarajan H."/>
            <person name="Lewis N.E."/>
            <person name="Pan S."/>
            <person name="Cai Z."/>
            <person name="Liu X."/>
            <person name="Chen W."/>
            <person name="Xie M."/>
            <person name="Wang W."/>
            <person name="Hammond S."/>
            <person name="Andersen M.R."/>
            <person name="Neff N."/>
            <person name="Passarelli B."/>
            <person name="Koh W."/>
            <person name="Fan H.C."/>
            <person name="Wang J."/>
            <person name="Gui Y."/>
            <person name="Lee K.H."/>
            <person name="Betenbaugh M.J."/>
            <person name="Quake S.R."/>
            <person name="Famili I."/>
            <person name="Palsson B.O."/>
            <person name="Wang J."/>
        </authorList>
    </citation>
    <scope>NUCLEOTIDE SEQUENCE [LARGE SCALE GENOMIC DNA]</scope>
    <source>
        <strain evidence="2">CHO K1 cell line</strain>
    </source>
</reference>
<accession>G3I6H7</accession>
<sequence>MIEKLIRTPYASKLLCLLDKSNPALLPQTRKGEYLAYNCLPKGEFKRSQARHCWITPLIPAWPTERVPG</sequence>
<evidence type="ECO:0000313" key="2">
    <source>
        <dbReference type="Proteomes" id="UP000001075"/>
    </source>
</evidence>
<dbReference type="AlphaFoldDB" id="G3I6H7"/>
<dbReference type="Proteomes" id="UP000001075">
    <property type="component" value="Unassembled WGS sequence"/>
</dbReference>
<dbReference type="EMBL" id="JH001368">
    <property type="protein sequence ID" value="EGW01223.1"/>
    <property type="molecule type" value="Genomic_DNA"/>
</dbReference>
<organism evidence="1 2">
    <name type="scientific">Cricetulus griseus</name>
    <name type="common">Chinese hamster</name>
    <name type="synonym">Cricetulus barabensis griseus</name>
    <dbReference type="NCBI Taxonomy" id="10029"/>
    <lineage>
        <taxon>Eukaryota</taxon>
        <taxon>Metazoa</taxon>
        <taxon>Chordata</taxon>
        <taxon>Craniata</taxon>
        <taxon>Vertebrata</taxon>
        <taxon>Euteleostomi</taxon>
        <taxon>Mammalia</taxon>
        <taxon>Eutheria</taxon>
        <taxon>Euarchontoglires</taxon>
        <taxon>Glires</taxon>
        <taxon>Rodentia</taxon>
        <taxon>Myomorpha</taxon>
        <taxon>Muroidea</taxon>
        <taxon>Cricetidae</taxon>
        <taxon>Cricetinae</taxon>
        <taxon>Cricetulus</taxon>
    </lineage>
</organism>
<proteinExistence type="predicted"/>
<gene>
    <name evidence="1" type="ORF">I79_019101</name>
</gene>
<name>G3I6H7_CRIGR</name>